<protein>
    <submittedName>
        <fullName evidence="2">N-acetyltransferase</fullName>
    </submittedName>
</protein>
<dbReference type="InterPro" id="IPR031165">
    <property type="entry name" value="GNAT_YJDJ"/>
</dbReference>
<dbReference type="EMBL" id="CP060697">
    <property type="protein sequence ID" value="QNM83002.1"/>
    <property type="molecule type" value="Genomic_DNA"/>
</dbReference>
<accession>A0A7G9L303</accession>
<dbReference type="Pfam" id="PF14542">
    <property type="entry name" value="Acetyltransf_CG"/>
    <property type="match status" value="1"/>
</dbReference>
<dbReference type="Proteomes" id="UP000515861">
    <property type="component" value="Chromosome"/>
</dbReference>
<dbReference type="PANTHER" id="PTHR31435">
    <property type="entry name" value="PROTEIN NATD1"/>
    <property type="match status" value="1"/>
</dbReference>
<dbReference type="InterPro" id="IPR016181">
    <property type="entry name" value="Acyl_CoA_acyltransferase"/>
</dbReference>
<dbReference type="CDD" id="cd04301">
    <property type="entry name" value="NAT_SF"/>
    <property type="match status" value="1"/>
</dbReference>
<dbReference type="InterPro" id="IPR045057">
    <property type="entry name" value="Gcn5-rel_NAT"/>
</dbReference>
<organism evidence="2 3">
    <name type="scientific">Sphingomonas sabuli</name>
    <dbReference type="NCBI Taxonomy" id="2764186"/>
    <lineage>
        <taxon>Bacteria</taxon>
        <taxon>Pseudomonadati</taxon>
        <taxon>Pseudomonadota</taxon>
        <taxon>Alphaproteobacteria</taxon>
        <taxon>Sphingomonadales</taxon>
        <taxon>Sphingomonadaceae</taxon>
        <taxon>Sphingomonas</taxon>
    </lineage>
</organism>
<dbReference type="PROSITE" id="PS51729">
    <property type="entry name" value="GNAT_YJDJ"/>
    <property type="match status" value="1"/>
</dbReference>
<dbReference type="KEGG" id="ssau:H8M03_01150"/>
<keyword evidence="2" id="KW-0808">Transferase</keyword>
<reference evidence="2 3" key="1">
    <citation type="submission" date="2020-08" db="EMBL/GenBank/DDBJ databases">
        <title>Sphingomonas sp. sand1-3 16S ribosomal RNA gene Genome sequencing and assembly.</title>
        <authorList>
            <person name="Kang M."/>
        </authorList>
    </citation>
    <scope>NUCLEOTIDE SEQUENCE [LARGE SCALE GENOMIC DNA]</scope>
    <source>
        <strain evidence="3">sand1-3</strain>
    </source>
</reference>
<feature type="domain" description="N-acetyltransferase" evidence="1">
    <location>
        <begin position="8"/>
        <end position="94"/>
    </location>
</feature>
<name>A0A7G9L303_9SPHN</name>
<evidence type="ECO:0000259" key="1">
    <source>
        <dbReference type="PROSITE" id="PS51729"/>
    </source>
</evidence>
<dbReference type="SUPFAM" id="SSF55729">
    <property type="entry name" value="Acyl-CoA N-acyltransferases (Nat)"/>
    <property type="match status" value="1"/>
</dbReference>
<dbReference type="AlphaFoldDB" id="A0A7G9L303"/>
<keyword evidence="3" id="KW-1185">Reference proteome</keyword>
<sequence>MTDQPAVRDNTDKHRFEIDLGDGDFAIAEYRLHGDDILFTHTLVPETHEGQGLGTALIKAALASARKRGLKVHPHCKFFAAYMKEHADVQDLLTPEWRAKLGVE</sequence>
<proteinExistence type="predicted"/>
<dbReference type="GO" id="GO:0016740">
    <property type="term" value="F:transferase activity"/>
    <property type="evidence" value="ECO:0007669"/>
    <property type="project" value="UniProtKB-KW"/>
</dbReference>
<dbReference type="Gene3D" id="3.40.630.30">
    <property type="match status" value="1"/>
</dbReference>
<evidence type="ECO:0000313" key="3">
    <source>
        <dbReference type="Proteomes" id="UP000515861"/>
    </source>
</evidence>
<gene>
    <name evidence="2" type="ORF">H8M03_01150</name>
</gene>
<evidence type="ECO:0000313" key="2">
    <source>
        <dbReference type="EMBL" id="QNM83002.1"/>
    </source>
</evidence>
<dbReference type="RefSeq" id="WP_187479957.1">
    <property type="nucleotide sequence ID" value="NZ_CP060697.1"/>
</dbReference>
<dbReference type="PANTHER" id="PTHR31435:SF10">
    <property type="entry name" value="BSR4717 PROTEIN"/>
    <property type="match status" value="1"/>
</dbReference>